<dbReference type="InterPro" id="IPR001296">
    <property type="entry name" value="Glyco_trans_1"/>
</dbReference>
<dbReference type="Gene3D" id="3.40.50.2000">
    <property type="entry name" value="Glycogen Phosphorylase B"/>
    <property type="match status" value="1"/>
</dbReference>
<gene>
    <name evidence="9" type="ORF">B4O97_16165</name>
</gene>
<keyword evidence="2" id="KW-0328">Glycosyltransferase</keyword>
<evidence type="ECO:0000256" key="3">
    <source>
        <dbReference type="ARBA" id="ARBA00022679"/>
    </source>
</evidence>
<comment type="similarity">
    <text evidence="1">Belongs to the glycosyltransferase group 1 family. Glycosyltransferase 4 subfamily.</text>
</comment>
<dbReference type="EC" id="2.4.1.110" evidence="4"/>
<accession>A0A1Y1RUA2</accession>
<evidence type="ECO:0000256" key="1">
    <source>
        <dbReference type="ARBA" id="ARBA00009481"/>
    </source>
</evidence>
<keyword evidence="10" id="KW-1185">Reference proteome</keyword>
<organism evidence="9 10">
    <name type="scientific">Marispirochaeta aestuarii</name>
    <dbReference type="NCBI Taxonomy" id="1963862"/>
    <lineage>
        <taxon>Bacteria</taxon>
        <taxon>Pseudomonadati</taxon>
        <taxon>Spirochaetota</taxon>
        <taxon>Spirochaetia</taxon>
        <taxon>Spirochaetales</taxon>
        <taxon>Spirochaetaceae</taxon>
        <taxon>Marispirochaeta</taxon>
    </lineage>
</organism>
<keyword evidence="3 9" id="KW-0808">Transferase</keyword>
<dbReference type="RefSeq" id="WP_083052425.1">
    <property type="nucleotide sequence ID" value="NZ_MWQY01000022.1"/>
</dbReference>
<dbReference type="STRING" id="1963862.B4O97_16165"/>
<dbReference type="SUPFAM" id="SSF53756">
    <property type="entry name" value="UDP-Glycosyltransferase/glycogen phosphorylase"/>
    <property type="match status" value="1"/>
</dbReference>
<dbReference type="InterPro" id="IPR051862">
    <property type="entry name" value="GT-like_domain_containing_1"/>
</dbReference>
<evidence type="ECO:0000256" key="6">
    <source>
        <dbReference type="ARBA" id="ARBA00048439"/>
    </source>
</evidence>
<evidence type="ECO:0000313" key="10">
    <source>
        <dbReference type="Proteomes" id="UP000192343"/>
    </source>
</evidence>
<evidence type="ECO:0000256" key="4">
    <source>
        <dbReference type="ARBA" id="ARBA00044517"/>
    </source>
</evidence>
<dbReference type="Pfam" id="PF12038">
    <property type="entry name" value="QTMAN_N"/>
    <property type="match status" value="1"/>
</dbReference>
<dbReference type="EMBL" id="MWQY01000022">
    <property type="protein sequence ID" value="ORC32597.1"/>
    <property type="molecule type" value="Genomic_DNA"/>
</dbReference>
<evidence type="ECO:0000259" key="8">
    <source>
        <dbReference type="Pfam" id="PF12038"/>
    </source>
</evidence>
<reference evidence="9 10" key="1">
    <citation type="submission" date="2017-03" db="EMBL/GenBank/DDBJ databases">
        <title>Draft Genome sequence of Marispirochaeta sp. strain JC444.</title>
        <authorList>
            <person name="Shivani Y."/>
            <person name="Subhash Y."/>
            <person name="Sasikala C."/>
            <person name="Ramana C."/>
        </authorList>
    </citation>
    <scope>NUCLEOTIDE SEQUENCE [LARGE SCALE GENOMIC DNA]</scope>
    <source>
        <strain evidence="9 10">JC444</strain>
    </source>
</reference>
<proteinExistence type="inferred from homology"/>
<dbReference type="PANTHER" id="PTHR13615:SF3">
    <property type="entry name" value="GLYCOSYLTRANSFERASE-LIKE DOMAIN-CONTAINING PROTEIN 1"/>
    <property type="match status" value="1"/>
</dbReference>
<feature type="domain" description="tRNA-queuosine alpha-mannosyltransferase N-terminal" evidence="8">
    <location>
        <begin position="5"/>
        <end position="169"/>
    </location>
</feature>
<evidence type="ECO:0000256" key="2">
    <source>
        <dbReference type="ARBA" id="ARBA00022676"/>
    </source>
</evidence>
<evidence type="ECO:0000313" key="9">
    <source>
        <dbReference type="EMBL" id="ORC32597.1"/>
    </source>
</evidence>
<dbReference type="Proteomes" id="UP000192343">
    <property type="component" value="Unassembled WGS sequence"/>
</dbReference>
<comment type="catalytic activity">
    <reaction evidence="6">
        <text>queuosine(34) in tRNA(Asp) + GDP-alpha-D-mannose = O-4''-alpha-D-mannosylqueuosine(34) in tRNA(Asp) + GDP + H(+)</text>
        <dbReference type="Rhea" id="RHEA:12885"/>
        <dbReference type="Rhea" id="RHEA-COMP:18572"/>
        <dbReference type="Rhea" id="RHEA-COMP:18581"/>
        <dbReference type="ChEBI" id="CHEBI:15378"/>
        <dbReference type="ChEBI" id="CHEBI:57527"/>
        <dbReference type="ChEBI" id="CHEBI:58189"/>
        <dbReference type="ChEBI" id="CHEBI:194431"/>
        <dbReference type="ChEBI" id="CHEBI:194442"/>
        <dbReference type="EC" id="2.4.1.110"/>
    </reaction>
    <physiologicalReaction direction="left-to-right" evidence="6">
        <dbReference type="Rhea" id="RHEA:12886"/>
    </physiologicalReaction>
</comment>
<feature type="domain" description="Glycosyl transferase family 1" evidence="7">
    <location>
        <begin position="177"/>
        <end position="329"/>
    </location>
</feature>
<protein>
    <recommendedName>
        <fullName evidence="5">tRNA-queuosine alpha-mannosyltransferase</fullName>
        <ecNumber evidence="4">2.4.1.110</ecNumber>
    </recommendedName>
</protein>
<sequence length="364" mass="42132">MDSRKILFLEAFYGGSHRTFADGLIRHSRHDIRLVSLPARSWKWRLRGASLHFLKEIDNWQDYDLVVSGGMMSLADLKALAGPDLPPLVLYSHESQLSYPLPPEEKIDYQFGFTDITNCLSADGILFNSRFHLDAFFRELVPFLKRIPEFRPDWVRDSIRRKSRVLYPGCELSPFMEEKKPHAPGPLLILWNHRWEFDKAPEKFFKALELLDEKGLDFSIALLGECSRKVPKPFKAARERFGNRIAVYGYRESREEYDSWLRKSDIVISTALQENFGISIVEAVAAGAFPLLPHRLAYPEVLPDHFHRGHLYKNVPDLVAKLEKLLKQGLPAIQDLSRSMMIYAWENCIDDYDDYFSALAEGRK</sequence>
<name>A0A1Y1RUA2_9SPIO</name>
<dbReference type="InterPro" id="IPR022701">
    <property type="entry name" value="QTMAN_N"/>
</dbReference>
<dbReference type="GO" id="GO:0016438">
    <property type="term" value="F:tRNA-queuosine(34) beta-mannosyltransferase activity"/>
    <property type="evidence" value="ECO:0007669"/>
    <property type="project" value="UniProtKB-EC"/>
</dbReference>
<dbReference type="Pfam" id="PF00534">
    <property type="entry name" value="Glycos_transf_1"/>
    <property type="match status" value="1"/>
</dbReference>
<evidence type="ECO:0000256" key="5">
    <source>
        <dbReference type="ARBA" id="ARBA00044539"/>
    </source>
</evidence>
<evidence type="ECO:0000259" key="7">
    <source>
        <dbReference type="Pfam" id="PF00534"/>
    </source>
</evidence>
<dbReference type="PANTHER" id="PTHR13615">
    <property type="entry name" value="GLYCOSYLTRANSFERASE-LIKE 1"/>
    <property type="match status" value="1"/>
</dbReference>
<dbReference type="AlphaFoldDB" id="A0A1Y1RUA2"/>
<dbReference type="OrthoDB" id="9792163at2"/>
<comment type="caution">
    <text evidence="9">The sequence shown here is derived from an EMBL/GenBank/DDBJ whole genome shotgun (WGS) entry which is preliminary data.</text>
</comment>